<keyword evidence="5" id="KW-0166">Nematocyst</keyword>
<evidence type="ECO:0000256" key="3">
    <source>
        <dbReference type="ARBA" id="ARBA00022537"/>
    </source>
</evidence>
<keyword evidence="6" id="KW-0732">Signal</keyword>
<dbReference type="GO" id="GO:0051715">
    <property type="term" value="P:cytolysis in another organism"/>
    <property type="evidence" value="ECO:0007669"/>
    <property type="project" value="InterPro"/>
</dbReference>
<dbReference type="PANTHER" id="PTHR40388:SF1">
    <property type="entry name" value="BRYOPORIN"/>
    <property type="match status" value="1"/>
</dbReference>
<evidence type="ECO:0000313" key="7">
    <source>
        <dbReference type="EMBL" id="KAH3875512.1"/>
    </source>
</evidence>
<sequence>MASQLTIAIICLLLVAQITQIQTDFGISAIASIAAGVIAAGTSLAGTTIQGISSLGYKVTMGMEVENWTKFALMSPHVTRKSGVIQIPPVQIRPAQKEGFVARKTGYTATGSWGVVSWFVAEKRRRVVIMWSVPFNQNHYKNILAVGITKGDHYHNADWADQMYYRGSNWQLGFERAEYYHSLPTVSWEDTETGLIVAATMSTSHNAIVNVVVRSKNFSDLAKPIRDNLDPNQKK</sequence>
<organism evidence="7 8">
    <name type="scientific">Dreissena polymorpha</name>
    <name type="common">Zebra mussel</name>
    <name type="synonym">Mytilus polymorpha</name>
    <dbReference type="NCBI Taxonomy" id="45954"/>
    <lineage>
        <taxon>Eukaryota</taxon>
        <taxon>Metazoa</taxon>
        <taxon>Spiralia</taxon>
        <taxon>Lophotrochozoa</taxon>
        <taxon>Mollusca</taxon>
        <taxon>Bivalvia</taxon>
        <taxon>Autobranchia</taxon>
        <taxon>Heteroconchia</taxon>
        <taxon>Euheterodonta</taxon>
        <taxon>Imparidentia</taxon>
        <taxon>Neoheterodontei</taxon>
        <taxon>Myida</taxon>
        <taxon>Dreissenoidea</taxon>
        <taxon>Dreissenidae</taxon>
        <taxon>Dreissena</taxon>
    </lineage>
</organism>
<evidence type="ECO:0000256" key="6">
    <source>
        <dbReference type="SAM" id="SignalP"/>
    </source>
</evidence>
<dbReference type="PANTHER" id="PTHR40388">
    <property type="entry name" value="BRYOPORIN"/>
    <property type="match status" value="1"/>
</dbReference>
<proteinExistence type="predicted"/>
<dbReference type="GO" id="GO:0006812">
    <property type="term" value="P:monoatomic cation transport"/>
    <property type="evidence" value="ECO:0007669"/>
    <property type="project" value="InterPro"/>
</dbReference>
<evidence type="ECO:0000256" key="1">
    <source>
        <dbReference type="ARBA" id="ARBA00004175"/>
    </source>
</evidence>
<name>A0A9D4MDE2_DREPO</name>
<dbReference type="InterPro" id="IPR015926">
    <property type="entry name" value="Cytolysin/lectin"/>
</dbReference>
<dbReference type="AlphaFoldDB" id="A0A9D4MDE2"/>
<evidence type="ECO:0000256" key="5">
    <source>
        <dbReference type="ARBA" id="ARBA00023331"/>
    </source>
</evidence>
<comment type="subcellular location">
    <subcellularLocation>
        <location evidence="2">Nematocyst</location>
    </subcellularLocation>
    <subcellularLocation>
        <location evidence="1">Target cell membrane</location>
    </subcellularLocation>
</comment>
<keyword evidence="4" id="KW-0472">Membrane</keyword>
<protein>
    <submittedName>
        <fullName evidence="7">Uncharacterized protein</fullName>
    </submittedName>
</protein>
<dbReference type="GO" id="GO:0042151">
    <property type="term" value="C:nematocyst"/>
    <property type="evidence" value="ECO:0007669"/>
    <property type="project" value="UniProtKB-SubCell"/>
</dbReference>
<dbReference type="EMBL" id="JAIWYP010000002">
    <property type="protein sequence ID" value="KAH3875512.1"/>
    <property type="molecule type" value="Genomic_DNA"/>
</dbReference>
<dbReference type="GO" id="GO:0015267">
    <property type="term" value="F:channel activity"/>
    <property type="evidence" value="ECO:0007669"/>
    <property type="project" value="InterPro"/>
</dbReference>
<keyword evidence="4" id="KW-1053">Target membrane</keyword>
<accession>A0A9D4MDE2</accession>
<gene>
    <name evidence="7" type="ORF">DPMN_038779</name>
</gene>
<keyword evidence="3" id="KW-1052">Target cell membrane</keyword>
<dbReference type="Gene3D" id="2.60.270.20">
    <property type="entry name" value="Cytolysin/lectin"/>
    <property type="match status" value="1"/>
</dbReference>
<dbReference type="Proteomes" id="UP000828390">
    <property type="component" value="Unassembled WGS sequence"/>
</dbReference>
<feature type="signal peptide" evidence="6">
    <location>
        <begin position="1"/>
        <end position="23"/>
    </location>
</feature>
<reference evidence="7" key="2">
    <citation type="submission" date="2020-11" db="EMBL/GenBank/DDBJ databases">
        <authorList>
            <person name="McCartney M.A."/>
            <person name="Auch B."/>
            <person name="Kono T."/>
            <person name="Mallez S."/>
            <person name="Becker A."/>
            <person name="Gohl D.M."/>
            <person name="Silverstein K.A.T."/>
            <person name="Koren S."/>
            <person name="Bechman K.B."/>
            <person name="Herman A."/>
            <person name="Abrahante J.E."/>
            <person name="Garbe J."/>
        </authorList>
    </citation>
    <scope>NUCLEOTIDE SEQUENCE</scope>
    <source>
        <strain evidence="7">Duluth1</strain>
        <tissue evidence="7">Whole animal</tissue>
    </source>
</reference>
<dbReference type="GO" id="GO:0046931">
    <property type="term" value="P:pore complex assembly"/>
    <property type="evidence" value="ECO:0007669"/>
    <property type="project" value="InterPro"/>
</dbReference>
<reference evidence="7" key="1">
    <citation type="journal article" date="2019" name="bioRxiv">
        <title>The Genome of the Zebra Mussel, Dreissena polymorpha: A Resource for Invasive Species Research.</title>
        <authorList>
            <person name="McCartney M.A."/>
            <person name="Auch B."/>
            <person name="Kono T."/>
            <person name="Mallez S."/>
            <person name="Zhang Y."/>
            <person name="Obille A."/>
            <person name="Becker A."/>
            <person name="Abrahante J.E."/>
            <person name="Garbe J."/>
            <person name="Badalamenti J.P."/>
            <person name="Herman A."/>
            <person name="Mangelson H."/>
            <person name="Liachko I."/>
            <person name="Sullivan S."/>
            <person name="Sone E.D."/>
            <person name="Koren S."/>
            <person name="Silverstein K.A.T."/>
            <person name="Beckman K.B."/>
            <person name="Gohl D.M."/>
        </authorList>
    </citation>
    <scope>NUCLEOTIDE SEQUENCE</scope>
    <source>
        <strain evidence="7">Duluth1</strain>
        <tissue evidence="7">Whole animal</tissue>
    </source>
</reference>
<dbReference type="GO" id="GO:0044218">
    <property type="term" value="C:other organism cell membrane"/>
    <property type="evidence" value="ECO:0007669"/>
    <property type="project" value="UniProtKB-KW"/>
</dbReference>
<feature type="chain" id="PRO_5038910123" evidence="6">
    <location>
        <begin position="24"/>
        <end position="235"/>
    </location>
</feature>
<evidence type="ECO:0000256" key="4">
    <source>
        <dbReference type="ARBA" id="ARBA00023298"/>
    </source>
</evidence>
<dbReference type="GO" id="GO:0046930">
    <property type="term" value="C:pore complex"/>
    <property type="evidence" value="ECO:0007669"/>
    <property type="project" value="InterPro"/>
</dbReference>
<evidence type="ECO:0000256" key="2">
    <source>
        <dbReference type="ARBA" id="ARBA00004532"/>
    </source>
</evidence>
<evidence type="ECO:0000313" key="8">
    <source>
        <dbReference type="Proteomes" id="UP000828390"/>
    </source>
</evidence>
<dbReference type="SUPFAM" id="SSF63724">
    <property type="entry name" value="Cytolysin/lectin"/>
    <property type="match status" value="1"/>
</dbReference>
<comment type="caution">
    <text evidence="7">The sequence shown here is derived from an EMBL/GenBank/DDBJ whole genome shotgun (WGS) entry which is preliminary data.</text>
</comment>
<dbReference type="InterPro" id="IPR050677">
    <property type="entry name" value="Actinoporin_PFT"/>
</dbReference>
<dbReference type="Pfam" id="PF06369">
    <property type="entry name" value="Anemone_cytotox"/>
    <property type="match status" value="1"/>
</dbReference>
<dbReference type="InterPro" id="IPR009104">
    <property type="entry name" value="Anemon_actinoporin-like"/>
</dbReference>
<keyword evidence="8" id="KW-1185">Reference proteome</keyword>